<dbReference type="InterPro" id="IPR034829">
    <property type="entry name" value="DnaD-like_sf"/>
</dbReference>
<dbReference type="PANTHER" id="PTHR37293">
    <property type="entry name" value="PHAGE REPLICATION PROTEIN-RELATED"/>
    <property type="match status" value="1"/>
</dbReference>
<name>A0ABY4GTK4_9BACI</name>
<protein>
    <submittedName>
        <fullName evidence="4">DnaD domain protein</fullName>
    </submittedName>
</protein>
<evidence type="ECO:0000313" key="4">
    <source>
        <dbReference type="EMBL" id="UOQ91482.1"/>
    </source>
</evidence>
<reference evidence="4 5" key="1">
    <citation type="submission" date="2022-04" db="EMBL/GenBank/DDBJ databases">
        <title>Halobacillus sp. isolated from saltern.</title>
        <authorList>
            <person name="Won M."/>
            <person name="Lee C.-M."/>
            <person name="Woen H.-Y."/>
            <person name="Kwon S.-W."/>
        </authorList>
    </citation>
    <scope>NUCLEOTIDE SEQUENCE [LARGE SCALE GENOMIC DNA]</scope>
    <source>
        <strain evidence="4 5">SSTM10-2</strain>
    </source>
</reference>
<feature type="domain" description="DnaB/C C-terminal" evidence="3">
    <location>
        <begin position="165"/>
        <end position="234"/>
    </location>
</feature>
<dbReference type="RefSeq" id="WP_244751095.1">
    <property type="nucleotide sequence ID" value="NZ_CP095074.1"/>
</dbReference>
<dbReference type="InterPro" id="IPR006343">
    <property type="entry name" value="DnaB/C_C"/>
</dbReference>
<proteinExistence type="inferred from homology"/>
<dbReference type="Pfam" id="PF07261">
    <property type="entry name" value="DnaB_2"/>
    <property type="match status" value="1"/>
</dbReference>
<dbReference type="Gene3D" id="1.10.10.630">
    <property type="entry name" value="DnaD domain-like"/>
    <property type="match status" value="1"/>
</dbReference>
<keyword evidence="5" id="KW-1185">Reference proteome</keyword>
<accession>A0ABY4GTK4</accession>
<dbReference type="EMBL" id="CP095074">
    <property type="protein sequence ID" value="UOQ91482.1"/>
    <property type="molecule type" value="Genomic_DNA"/>
</dbReference>
<dbReference type="InterPro" id="IPR053162">
    <property type="entry name" value="DnaD"/>
</dbReference>
<feature type="region of interest" description="Disordered" evidence="2">
    <location>
        <begin position="109"/>
        <end position="140"/>
    </location>
</feature>
<evidence type="ECO:0000256" key="2">
    <source>
        <dbReference type="SAM" id="MobiDB-lite"/>
    </source>
</evidence>
<evidence type="ECO:0000259" key="3">
    <source>
        <dbReference type="Pfam" id="PF07261"/>
    </source>
</evidence>
<gene>
    <name evidence="4" type="ORF">MUO14_12900</name>
</gene>
<dbReference type="Proteomes" id="UP000831880">
    <property type="component" value="Chromosome"/>
</dbReference>
<dbReference type="NCBIfam" id="TIGR01446">
    <property type="entry name" value="DnaD_dom"/>
    <property type="match status" value="1"/>
</dbReference>
<dbReference type="PANTHER" id="PTHR37293:SF5">
    <property type="entry name" value="DNA REPLICATION PROTEIN"/>
    <property type="match status" value="1"/>
</dbReference>
<dbReference type="SUPFAM" id="SSF158499">
    <property type="entry name" value="DnaD domain-like"/>
    <property type="match status" value="1"/>
</dbReference>
<evidence type="ECO:0000256" key="1">
    <source>
        <dbReference type="ARBA" id="ARBA00093462"/>
    </source>
</evidence>
<organism evidence="4 5">
    <name type="scientific">Halobacillus shinanisalinarum</name>
    <dbReference type="NCBI Taxonomy" id="2932258"/>
    <lineage>
        <taxon>Bacteria</taxon>
        <taxon>Bacillati</taxon>
        <taxon>Bacillota</taxon>
        <taxon>Bacilli</taxon>
        <taxon>Bacillales</taxon>
        <taxon>Bacillaceae</taxon>
        <taxon>Halobacillus</taxon>
    </lineage>
</organism>
<feature type="compositionally biased region" description="Basic and acidic residues" evidence="2">
    <location>
        <begin position="131"/>
        <end position="140"/>
    </location>
</feature>
<sequence>MQGWVKLHRKILHSEIFENEKMLKVFIYCLTKSSHKLAESRVGRQKVQLEPGQFIFGRKKAASELNMKESTVRDYLEILQEDGVISIHSTNKYSVITVDNWAIYQSNEEDYDNKSTPKKQQVNSTLPSEGQQKDTYKNEQELKEVKNVKEFISTSSTGHARRDAIQFYQNNFGMIRPQISEELLAWSEDLGEQMVIEAMRRSLDRNKPSWGYVKSILHSWVNKGVNTLSQAQEEEVEFKNQQGNNREVSKRFYSQEVLPEWFKTREQQQSEEEKPKKQPSLESTARTIELGIKLKRSLGNILEAIDYRYDLSEDDLIAIREEERSPIEILQSKSNLKAVGNP</sequence>
<evidence type="ECO:0000313" key="5">
    <source>
        <dbReference type="Proteomes" id="UP000831880"/>
    </source>
</evidence>
<comment type="similarity">
    <text evidence="1">Belongs to the DnaB/DnaD family.</text>
</comment>
<feature type="compositionally biased region" description="Polar residues" evidence="2">
    <location>
        <begin position="118"/>
        <end position="130"/>
    </location>
</feature>